<proteinExistence type="predicted"/>
<evidence type="ECO:0000259" key="6">
    <source>
        <dbReference type="PROSITE" id="PS50199"/>
    </source>
</evidence>
<feature type="domain" description="RanBP2-type" evidence="6">
    <location>
        <begin position="71"/>
        <end position="94"/>
    </location>
</feature>
<dbReference type="PROSITE" id="PS01358">
    <property type="entry name" value="ZF_RANBP2_1"/>
    <property type="match status" value="4"/>
</dbReference>
<evidence type="ECO:0000256" key="3">
    <source>
        <dbReference type="ARBA" id="ARBA00022833"/>
    </source>
</evidence>
<keyword evidence="2 4" id="KW-0863">Zinc-finger</keyword>
<dbReference type="PROSITE" id="PS50199">
    <property type="entry name" value="ZF_RANBP2_2"/>
    <property type="match status" value="2"/>
</dbReference>
<accession>A0ABD3M6A4</accession>
<name>A0ABD3M6A4_9STRA</name>
<dbReference type="Proteomes" id="UP001530293">
    <property type="component" value="Unassembled WGS sequence"/>
</dbReference>
<dbReference type="PANTHER" id="PTHR23111:SF24">
    <property type="entry name" value="OS01G0203300 PROTEIN"/>
    <property type="match status" value="1"/>
</dbReference>
<evidence type="ECO:0000256" key="5">
    <source>
        <dbReference type="SAM" id="SignalP"/>
    </source>
</evidence>
<reference evidence="7 8" key="1">
    <citation type="submission" date="2024-10" db="EMBL/GenBank/DDBJ databases">
        <title>Updated reference genomes for cyclostephanoid diatoms.</title>
        <authorList>
            <person name="Roberts W.R."/>
            <person name="Alverson A.J."/>
        </authorList>
    </citation>
    <scope>NUCLEOTIDE SEQUENCE [LARGE SCALE GENOMIC DNA]</scope>
    <source>
        <strain evidence="7 8">AJA232-27</strain>
    </source>
</reference>
<dbReference type="SMART" id="SM00547">
    <property type="entry name" value="ZnF_RBZ"/>
    <property type="match status" value="4"/>
</dbReference>
<evidence type="ECO:0000256" key="4">
    <source>
        <dbReference type="PROSITE-ProRule" id="PRU00322"/>
    </source>
</evidence>
<feature type="chain" id="PRO_5044746956" description="RanBP2-type domain-containing protein" evidence="5">
    <location>
        <begin position="33"/>
        <end position="460"/>
    </location>
</feature>
<evidence type="ECO:0000256" key="1">
    <source>
        <dbReference type="ARBA" id="ARBA00022723"/>
    </source>
</evidence>
<evidence type="ECO:0000313" key="7">
    <source>
        <dbReference type="EMBL" id="KAL3759177.1"/>
    </source>
</evidence>
<dbReference type="AlphaFoldDB" id="A0ABD3M6A4"/>
<evidence type="ECO:0000313" key="8">
    <source>
        <dbReference type="Proteomes" id="UP001530293"/>
    </source>
</evidence>
<comment type="caution">
    <text evidence="7">The sequence shown here is derived from an EMBL/GenBank/DDBJ whole genome shotgun (WGS) entry which is preliminary data.</text>
</comment>
<evidence type="ECO:0000256" key="2">
    <source>
        <dbReference type="ARBA" id="ARBA00022771"/>
    </source>
</evidence>
<dbReference type="PANTHER" id="PTHR23111">
    <property type="entry name" value="ZINC FINGER PROTEIN"/>
    <property type="match status" value="1"/>
</dbReference>
<gene>
    <name evidence="7" type="ORF">ACHAWU_001195</name>
</gene>
<feature type="signal peptide" evidence="5">
    <location>
        <begin position="1"/>
        <end position="32"/>
    </location>
</feature>
<organism evidence="7 8">
    <name type="scientific">Discostella pseudostelligera</name>
    <dbReference type="NCBI Taxonomy" id="259834"/>
    <lineage>
        <taxon>Eukaryota</taxon>
        <taxon>Sar</taxon>
        <taxon>Stramenopiles</taxon>
        <taxon>Ochrophyta</taxon>
        <taxon>Bacillariophyta</taxon>
        <taxon>Coscinodiscophyceae</taxon>
        <taxon>Thalassiosirophycidae</taxon>
        <taxon>Stephanodiscales</taxon>
        <taxon>Stephanodiscaceae</taxon>
        <taxon>Discostella</taxon>
    </lineage>
</organism>
<keyword evidence="8" id="KW-1185">Reference proteome</keyword>
<sequence>MSCTHFNSRASFLVHSIHIAVILLLRNTTGAATTPKKVPSVILPDLSIGKRATPPATSTSLSSWRDFGQLKPGQWRCAECRILNGKGALECMLCHFKPGSAAETSEPSVNAEVGAIGSGENTTGAATTPKKVPSVILPDLYIGKRATPPATSTSLSGWGDFGQLKPGQWRCAECRILNGKGALECMLCHFKPGSAAETSEPSVNAEVGAIGSGENTTGAATTPKKVPSVILPDLSIGKRATPPATSTSLSSWRDFGQLKPDQWRCAECRILNGKGALECMLCHFKPGSAAETSEPSVNAEVGAIGSGENTTGAATTPKKVPSVILPDLSIGKRATPPATSTSLSSWRDFGQLKPDQWRCAECRILNGKGALECMLCHFKPGSAAETSEPSVNAEVGLAFALQNDCLEALGTESPPLFATTATTRPTDDNQVAVSATNPNASVNDQTVRRSERIRTKKLMN</sequence>
<protein>
    <recommendedName>
        <fullName evidence="6">RanBP2-type domain-containing protein</fullName>
    </recommendedName>
</protein>
<dbReference type="GO" id="GO:0008270">
    <property type="term" value="F:zinc ion binding"/>
    <property type="evidence" value="ECO:0007669"/>
    <property type="project" value="UniProtKB-KW"/>
</dbReference>
<keyword evidence="1" id="KW-0479">Metal-binding</keyword>
<keyword evidence="5" id="KW-0732">Signal</keyword>
<keyword evidence="3" id="KW-0862">Zinc</keyword>
<feature type="domain" description="RanBP2-type" evidence="6">
    <location>
        <begin position="165"/>
        <end position="188"/>
    </location>
</feature>
<dbReference type="InterPro" id="IPR001876">
    <property type="entry name" value="Znf_RanBP2"/>
</dbReference>
<dbReference type="EMBL" id="JALLBG020000211">
    <property type="protein sequence ID" value="KAL3759177.1"/>
    <property type="molecule type" value="Genomic_DNA"/>
</dbReference>